<protein>
    <submittedName>
        <fullName evidence="1">Glycosyltransferase family 76 protein</fullName>
    </submittedName>
</protein>
<keyword evidence="2" id="KW-1185">Reference proteome</keyword>
<accession>A0ACC0TSZ4</accession>
<sequence length="406" mass="45094">MSSTSTTDHIHRLDKLTVLSRILVAASIHISSSYLPLFDASPSTFLTPPASRSFASPLLRWDAFHFVAIAKEGYSHDQHWAFFPGVPLLLRIAHRLPVLFVDHTTSALAWVALLHASIAIPTTRAIYHLTLIHFRSPSFALLTALLSLLPASPATLYFAPYAEPIFTFLSYRGMLACARKHYFSASLYLAAAAAFRSNGILLALYVPWSLLIDPLLLSFTLPSPSMVLRACFHALLPLLPSLFHQINAYRAFCIPNPTPDAQRPPWCNNVIPSIYAHVQRTYWHVGFLSYWTPAQLPNIVLALPLIVPLLFHSVSHASLRIRGKSGILRPSTTTVHAVHATILCITLLTNAHTQIALRLLPALPSTYWSVAALLVERPWWGRAYVVWAVLWCAASVVLWATFLPPA</sequence>
<dbReference type="Proteomes" id="UP001207468">
    <property type="component" value="Unassembled WGS sequence"/>
</dbReference>
<name>A0ACC0TSZ4_9AGAM</name>
<organism evidence="1 2">
    <name type="scientific">Russula earlei</name>
    <dbReference type="NCBI Taxonomy" id="71964"/>
    <lineage>
        <taxon>Eukaryota</taxon>
        <taxon>Fungi</taxon>
        <taxon>Dikarya</taxon>
        <taxon>Basidiomycota</taxon>
        <taxon>Agaricomycotina</taxon>
        <taxon>Agaricomycetes</taxon>
        <taxon>Russulales</taxon>
        <taxon>Russulaceae</taxon>
        <taxon>Russula</taxon>
    </lineage>
</organism>
<reference evidence="1" key="1">
    <citation type="submission" date="2021-03" db="EMBL/GenBank/DDBJ databases">
        <title>Evolutionary priming and transition to the ectomycorrhizal habit in an iconic lineage of mushroom-forming fungi: is preadaptation a requirement?</title>
        <authorList>
            <consortium name="DOE Joint Genome Institute"/>
            <person name="Looney B.P."/>
            <person name="Miyauchi S."/>
            <person name="Morin E."/>
            <person name="Drula E."/>
            <person name="Courty P.E."/>
            <person name="Chicoki N."/>
            <person name="Fauchery L."/>
            <person name="Kohler A."/>
            <person name="Kuo A."/>
            <person name="LaButti K."/>
            <person name="Pangilinan J."/>
            <person name="Lipzen A."/>
            <person name="Riley R."/>
            <person name="Andreopoulos W."/>
            <person name="He G."/>
            <person name="Johnson J."/>
            <person name="Barry K.W."/>
            <person name="Grigoriev I.V."/>
            <person name="Nagy L."/>
            <person name="Hibbett D."/>
            <person name="Henrissat B."/>
            <person name="Matheny P.B."/>
            <person name="Labbe J."/>
            <person name="Martin A.F."/>
        </authorList>
    </citation>
    <scope>NUCLEOTIDE SEQUENCE</scope>
    <source>
        <strain evidence="1">BPL698</strain>
    </source>
</reference>
<comment type="caution">
    <text evidence="1">The sequence shown here is derived from an EMBL/GenBank/DDBJ whole genome shotgun (WGS) entry which is preliminary data.</text>
</comment>
<evidence type="ECO:0000313" key="1">
    <source>
        <dbReference type="EMBL" id="KAI9445656.1"/>
    </source>
</evidence>
<proteinExistence type="predicted"/>
<evidence type="ECO:0000313" key="2">
    <source>
        <dbReference type="Proteomes" id="UP001207468"/>
    </source>
</evidence>
<dbReference type="EMBL" id="JAGFNK010000661">
    <property type="protein sequence ID" value="KAI9445656.1"/>
    <property type="molecule type" value="Genomic_DNA"/>
</dbReference>
<gene>
    <name evidence="1" type="ORF">F5148DRAFT_769420</name>
</gene>